<dbReference type="STRING" id="1173701.A0A066XSX1"/>
<comment type="caution">
    <text evidence="4">The sequence shown here is derived from an EMBL/GenBank/DDBJ whole genome shotgun (WGS) entry which is preliminary data.</text>
</comment>
<keyword evidence="5" id="KW-1185">Reference proteome</keyword>
<feature type="compositionally biased region" description="Polar residues" evidence="2">
    <location>
        <begin position="1"/>
        <end position="10"/>
    </location>
</feature>
<evidence type="ECO:0000256" key="2">
    <source>
        <dbReference type="SAM" id="MobiDB-lite"/>
    </source>
</evidence>
<dbReference type="OMA" id="ISCNDES"/>
<evidence type="ECO:0000313" key="5">
    <source>
        <dbReference type="Proteomes" id="UP000027238"/>
    </source>
</evidence>
<protein>
    <submittedName>
        <fullName evidence="4">Putative NWD2 protein</fullName>
    </submittedName>
</protein>
<evidence type="ECO:0000256" key="1">
    <source>
        <dbReference type="ARBA" id="ARBA00022737"/>
    </source>
</evidence>
<keyword evidence="1" id="KW-0677">Repeat</keyword>
<dbReference type="Proteomes" id="UP000027238">
    <property type="component" value="Unassembled WGS sequence"/>
</dbReference>
<dbReference type="AlphaFoldDB" id="A0A066XSX1"/>
<feature type="domain" description="Nephrocystin 3-like N-terminal" evidence="3">
    <location>
        <begin position="16"/>
        <end position="102"/>
    </location>
</feature>
<dbReference type="Pfam" id="PF24883">
    <property type="entry name" value="NPHP3_N"/>
    <property type="match status" value="1"/>
</dbReference>
<dbReference type="HOGENOM" id="CLU_000288_6_10_1"/>
<gene>
    <name evidence="4" type="ORF">CSUB01_08715</name>
</gene>
<dbReference type="EMBL" id="JMSE01000293">
    <property type="protein sequence ID" value="KDN70784.1"/>
    <property type="molecule type" value="Genomic_DNA"/>
</dbReference>
<dbReference type="PANTHER" id="PTHR10039:SF17">
    <property type="entry name" value="FUNGAL STAND N-TERMINAL GOODBYE DOMAIN-CONTAINING PROTEIN-RELATED"/>
    <property type="match status" value="1"/>
</dbReference>
<accession>A0A066XSX1</accession>
<organism evidence="4 5">
    <name type="scientific">Colletotrichum sublineola</name>
    <name type="common">Sorghum anthracnose fungus</name>
    <dbReference type="NCBI Taxonomy" id="1173701"/>
    <lineage>
        <taxon>Eukaryota</taxon>
        <taxon>Fungi</taxon>
        <taxon>Dikarya</taxon>
        <taxon>Ascomycota</taxon>
        <taxon>Pezizomycotina</taxon>
        <taxon>Sordariomycetes</taxon>
        <taxon>Hypocreomycetidae</taxon>
        <taxon>Glomerellales</taxon>
        <taxon>Glomerellaceae</taxon>
        <taxon>Colletotrichum</taxon>
        <taxon>Colletotrichum graminicola species complex</taxon>
    </lineage>
</organism>
<proteinExistence type="predicted"/>
<name>A0A066XSX1_COLSU</name>
<dbReference type="InterPro" id="IPR056884">
    <property type="entry name" value="NPHP3-like_N"/>
</dbReference>
<dbReference type="OrthoDB" id="4851410at2759"/>
<dbReference type="eggNOG" id="KOG0266">
    <property type="taxonomic scope" value="Eukaryota"/>
</dbReference>
<evidence type="ECO:0000313" key="4">
    <source>
        <dbReference type="EMBL" id="KDN70784.1"/>
    </source>
</evidence>
<reference evidence="5" key="1">
    <citation type="journal article" date="2014" name="Genome Announc.">
        <title>Draft genome sequence of Colletotrichum sublineola, a destructive pathogen of cultivated sorghum.</title>
        <authorList>
            <person name="Baroncelli R."/>
            <person name="Sanz-Martin J.M."/>
            <person name="Rech G.E."/>
            <person name="Sukno S.A."/>
            <person name="Thon M.R."/>
        </authorList>
    </citation>
    <scope>NUCLEOTIDE SEQUENCE [LARGE SCALE GENOMIC DNA]</scope>
    <source>
        <strain evidence="5">TX430BB</strain>
    </source>
</reference>
<feature type="region of interest" description="Disordered" evidence="2">
    <location>
        <begin position="1"/>
        <end position="23"/>
    </location>
</feature>
<dbReference type="PANTHER" id="PTHR10039">
    <property type="entry name" value="AMELOGENIN"/>
    <property type="match status" value="1"/>
</dbReference>
<evidence type="ECO:0000259" key="3">
    <source>
        <dbReference type="Pfam" id="PF24883"/>
    </source>
</evidence>
<sequence>MAASTSTTPEMIQGGAAKDPDLPDRGLQMQFEKLILEPLKTLTAGDQYNKTLVLVIDALDECGAEAHGTRGTGEDRTRLIVKLLAKTAAITGARIRIFLTSRPELPITLGFGDVPEYAHQDVALHHIPESITEHDIKVFLSSEFELIRKSHNITNSPEWPGKETLQKLVKMAVPLFIYASTICKYVDDPRQRYNPKSRLEQFLSHNADFSTGIQSTYQPILEQLLVYLSESQEAQALKDFRLIIGTIVLLADPLPVSSLSQLLELDCDDVFYHLKNFPSVLEIPEKMDSNVPIKLFHLSFQDYLLANDRGMNKFYIEEKAKHADLLRCCLRIMTGKSSTQLFLKNDICQLNEPGVLREEVDPGVIRKHIPKHLAYACMYWVHHLRNSQMRVHDEDEVHTFLTR</sequence>